<evidence type="ECO:0000259" key="3">
    <source>
        <dbReference type="Pfam" id="PF13116"/>
    </source>
</evidence>
<evidence type="ECO:0000313" key="5">
    <source>
        <dbReference type="Proteomes" id="UP001477278"/>
    </source>
</evidence>
<dbReference type="RefSeq" id="WP_347690365.1">
    <property type="nucleotide sequence ID" value="NZ_JBDPZN010000004.1"/>
</dbReference>
<proteinExistence type="predicted"/>
<name>A0ABV0FQN0_9GAMM</name>
<dbReference type="NCBIfam" id="TIGR02099">
    <property type="entry name" value="YhdP family protein"/>
    <property type="match status" value="1"/>
</dbReference>
<feature type="compositionally biased region" description="Polar residues" evidence="1">
    <location>
        <begin position="1340"/>
        <end position="1366"/>
    </location>
</feature>
<sequence length="1426" mass="157493">MSTTRTGTINRVFWQILAITLVLFALAVSLIRGLLPHIPEVRTELIDYLDSEYQLHVQMDKLSAEWQAFGPALTINNLVLPPQDNLPITVVSNNVHIKLDFWQSLLTLSPQVETVVFDGLKVALNLDQLTATDDNTKPSDKATLDWLYALLLEQLGHFSITDASLQLVSKQHDYRPIFIDNLLWQNSTNRHQAQGIIYVDPQQSKQEQLTLRIDLSGDGYQADSIAGQLYVAADSLDLGKWASRQHNAQTDADNIEFQGVINLDAWMTFAHRQIEDGILVFKPSWLQWQDADSQQKFAINSGSLQWIPQPDGWRIDSHNLDLSTNDQTWPLLTLAIGSGDGDFFGYANQIIPTLLKPMLPLVPGLGMQQVRSWQQLNPQGKIGPIRLYKQAEKALIAKVEAQQLQWQPYESIPGISPFDAQLTWANNQLEFSLPEQKYQLDFSDNFSQPITLNSSAVMGRYDVGQQRLTVANIELSNSDLTLQAGLNLEFAEQTHMGLAAHVTINDVAHLGRYFPLMAMSPNLISYLNDGLVAGQVNDAQLVWHGDLGGYPYQDSSGVFQAAFTLNNGNFKFQPDWPAVSDLTLSALFENAMMDLHIDQGKLDDVTVDGARVSIPHLGEASLLKVEADINTDAQAATKVINASPLHDSVGSTLDVVQIQQHINTRLDLAIPLYEGGEQLIKGQVTFNNNPVFIDTPGLDLQGVTGQVSFVNQVIEGKNIKARLFQQPLTFSLSTAKRNNNIALNVALKGRWDLDALPDSLDNPLTETYHGNMDWNGQLTMIFDPSGYSLQVSANSDLVGTSLDLPIPYEKSAAEPKTLSAELIGDNKQSSLSIKLGNDVEFWGGFNADNGSQLAFYDVMIGRHFRLGDRLNKQYGHIHVDLPKVDLAQWLPLINRFSATAEPEVVTSLIRDRILTVAELPDTELQQPISPAVDANLATPAFPPLAGIHANIGQLTVLGQSFDKLHFDAKPTEHVWRFDAQSQQFDGRIDFYANWRDQGIKVVASKLHLLPTASATKSDDLSPTVMLQNLPTLAIDVDDFSVNNLSLGHLVLQGLPVEQGYQFQTLSLTKPTVTLQANGLWSVDNGTEKTSFEVNLQADKFDDLSTILNINPGLEDAPLDLNGQLSWQGAPYHFMLDTLNGQLKFELGKGHLSEISDKGARVFSLFSLDSLLRKLSLDFSDVFGEGLYFNSFNGNLAIDDGVVKTTDSEMDAIAGNMRIRGYTDLTSQSLNYDIRFVPQLASSVPTVVLLSTSAWTLGLGAFALTKVLEPVIEVISEIRFRVTGTMDNPQLEELERKSKEIEIPQAILPQANESSVETQIKTGVDSNIEPKLKSDTKGENETQAPEQNRQDNVPPNTTGAISSIPTNQVSRMIKAQMYTDALSRGQHAGEPLAHVVSLPGVRDANQLITMPKQSRCPSQSRVCRLAA</sequence>
<protein>
    <submittedName>
        <fullName evidence="4">YhdP family protein</fullName>
    </submittedName>
</protein>
<keyword evidence="2" id="KW-0812">Transmembrane</keyword>
<keyword evidence="2" id="KW-1133">Transmembrane helix</keyword>
<feature type="domain" description="YhdP central" evidence="3">
    <location>
        <begin position="3"/>
        <end position="1289"/>
    </location>
</feature>
<evidence type="ECO:0000313" key="4">
    <source>
        <dbReference type="EMBL" id="MEO3683148.1"/>
    </source>
</evidence>
<feature type="compositionally biased region" description="Polar residues" evidence="1">
    <location>
        <begin position="1310"/>
        <end position="1324"/>
    </location>
</feature>
<dbReference type="Proteomes" id="UP001477278">
    <property type="component" value="Unassembled WGS sequence"/>
</dbReference>
<dbReference type="EMBL" id="JBDPZN010000004">
    <property type="protein sequence ID" value="MEO3683148.1"/>
    <property type="molecule type" value="Genomic_DNA"/>
</dbReference>
<dbReference type="InterPro" id="IPR011836">
    <property type="entry name" value="YhdP"/>
</dbReference>
<reference evidence="4 5" key="1">
    <citation type="submission" date="2024-05" db="EMBL/GenBank/DDBJ databases">
        <title>Genome sequencing of Marine Estuary Bacteria, Shewanella vesiculosa and S. baltica, and Pseudomonas syringae.</title>
        <authorList>
            <person name="Gurung A."/>
            <person name="Maclea K.S."/>
        </authorList>
    </citation>
    <scope>NUCLEOTIDE SEQUENCE [LARGE SCALE GENOMIC DNA]</scope>
    <source>
        <strain evidence="4 5">1A</strain>
    </source>
</reference>
<keyword evidence="2" id="KW-0472">Membrane</keyword>
<dbReference type="Pfam" id="PF13116">
    <property type="entry name" value="YhdP"/>
    <property type="match status" value="1"/>
</dbReference>
<gene>
    <name evidence="4" type="ORF">ABHN84_12695</name>
</gene>
<keyword evidence="5" id="KW-1185">Reference proteome</keyword>
<feature type="region of interest" description="Disordered" evidence="1">
    <location>
        <begin position="1305"/>
        <end position="1366"/>
    </location>
</feature>
<organism evidence="4 5">
    <name type="scientific">Shewanella vesiculosa</name>
    <dbReference type="NCBI Taxonomy" id="518738"/>
    <lineage>
        <taxon>Bacteria</taxon>
        <taxon>Pseudomonadati</taxon>
        <taxon>Pseudomonadota</taxon>
        <taxon>Gammaproteobacteria</taxon>
        <taxon>Alteromonadales</taxon>
        <taxon>Shewanellaceae</taxon>
        <taxon>Shewanella</taxon>
    </lineage>
</organism>
<comment type="caution">
    <text evidence="4">The sequence shown here is derived from an EMBL/GenBank/DDBJ whole genome shotgun (WGS) entry which is preliminary data.</text>
</comment>
<dbReference type="PANTHER" id="PTHR38690">
    <property type="entry name" value="PROTEASE-RELATED"/>
    <property type="match status" value="1"/>
</dbReference>
<dbReference type="InterPro" id="IPR025263">
    <property type="entry name" value="YhdP_central"/>
</dbReference>
<evidence type="ECO:0000256" key="2">
    <source>
        <dbReference type="SAM" id="Phobius"/>
    </source>
</evidence>
<feature type="compositionally biased region" description="Basic and acidic residues" evidence="1">
    <location>
        <begin position="1327"/>
        <end position="1339"/>
    </location>
</feature>
<feature type="transmembrane region" description="Helical" evidence="2">
    <location>
        <begin position="12"/>
        <end position="35"/>
    </location>
</feature>
<accession>A0ABV0FQN0</accession>
<dbReference type="PANTHER" id="PTHR38690:SF1">
    <property type="entry name" value="PROTEASE"/>
    <property type="match status" value="1"/>
</dbReference>
<evidence type="ECO:0000256" key="1">
    <source>
        <dbReference type="SAM" id="MobiDB-lite"/>
    </source>
</evidence>